<proteinExistence type="predicted"/>
<evidence type="ECO:0000313" key="3">
    <source>
        <dbReference type="Proteomes" id="UP000298602"/>
    </source>
</evidence>
<reference evidence="2 3" key="2">
    <citation type="submission" date="2019-05" db="EMBL/GenBank/DDBJ databases">
        <authorList>
            <person name="Suflita J.M."/>
            <person name="Marks C.R."/>
        </authorList>
    </citation>
    <scope>NUCLEOTIDE SEQUENCE [LARGE SCALE GENOMIC DNA]</scope>
    <source>
        <strain evidence="2 3">ALDC</strain>
    </source>
</reference>
<gene>
    <name evidence="2" type="ORF">FDQ92_09695</name>
</gene>
<dbReference type="InterPro" id="IPR019627">
    <property type="entry name" value="YAcAr"/>
</dbReference>
<feature type="domain" description="YspA cpYpsA-related SLOG" evidence="1">
    <location>
        <begin position="1"/>
        <end position="63"/>
    </location>
</feature>
<dbReference type="RefSeq" id="WP_137424559.1">
    <property type="nucleotide sequence ID" value="NZ_CP040098.1"/>
</dbReference>
<name>A0A4P8L384_9BACT</name>
<dbReference type="KEGG" id="dax:FDQ92_09695"/>
<dbReference type="SUPFAM" id="SSF102405">
    <property type="entry name" value="MCP/YpsA-like"/>
    <property type="match status" value="1"/>
</dbReference>
<sequence length="131" mass="14070">MRVIVAGSRNLHDMNVVATAIRQSGFTVTEVVSGGAPGVDRLGEAWARLNNIPVRIFPADWVRFGPSAGPRRNVQMAAYADALVAIWDGRSPGTRHMISEAQRRGLAIHLVTVSAESPGGTKKRDTAGIQR</sequence>
<reference evidence="2 3" key="1">
    <citation type="submission" date="2019-05" db="EMBL/GenBank/DDBJ databases">
        <title>The Complete Genome Sequence of the n-alkane-degrading Desulfoglaeba alkanexedens ALDC reveals multiple alkylsuccinate synthase gene clusters.</title>
        <authorList>
            <person name="Callaghan A.V."/>
            <person name="Davidova I.A."/>
            <person name="Duncan K.E."/>
            <person name="Morris B."/>
            <person name="McInerney M.J."/>
        </authorList>
    </citation>
    <scope>NUCLEOTIDE SEQUENCE [LARGE SCALE GENOMIC DNA]</scope>
    <source>
        <strain evidence="2 3">ALDC</strain>
    </source>
</reference>
<organism evidence="2 3">
    <name type="scientific">Desulfoglaeba alkanexedens ALDC</name>
    <dbReference type="NCBI Taxonomy" id="980445"/>
    <lineage>
        <taxon>Bacteria</taxon>
        <taxon>Pseudomonadati</taxon>
        <taxon>Thermodesulfobacteriota</taxon>
        <taxon>Syntrophobacteria</taxon>
        <taxon>Syntrophobacterales</taxon>
        <taxon>Syntrophobacteraceae</taxon>
        <taxon>Desulfoglaeba</taxon>
    </lineage>
</organism>
<dbReference type="AlphaFoldDB" id="A0A4P8L384"/>
<dbReference type="OrthoDB" id="572639at2"/>
<evidence type="ECO:0000259" key="1">
    <source>
        <dbReference type="Pfam" id="PF10686"/>
    </source>
</evidence>
<accession>A0A4P8L384</accession>
<dbReference type="EMBL" id="CP040098">
    <property type="protein sequence ID" value="QCQ22406.1"/>
    <property type="molecule type" value="Genomic_DNA"/>
</dbReference>
<dbReference type="Pfam" id="PF10686">
    <property type="entry name" value="YAcAr"/>
    <property type="match status" value="1"/>
</dbReference>
<evidence type="ECO:0000313" key="2">
    <source>
        <dbReference type="EMBL" id="QCQ22406.1"/>
    </source>
</evidence>
<keyword evidence="3" id="KW-1185">Reference proteome</keyword>
<protein>
    <submittedName>
        <fullName evidence="2">DUF2493 domain-containing protein</fullName>
    </submittedName>
</protein>
<dbReference type="Proteomes" id="UP000298602">
    <property type="component" value="Chromosome"/>
</dbReference>